<feature type="region of interest" description="Disordered" evidence="3">
    <location>
        <begin position="86"/>
        <end position="115"/>
    </location>
</feature>
<feature type="region of interest" description="Disordered" evidence="3">
    <location>
        <begin position="1082"/>
        <end position="1125"/>
    </location>
</feature>
<feature type="compositionally biased region" description="Low complexity" evidence="3">
    <location>
        <begin position="1090"/>
        <end position="1109"/>
    </location>
</feature>
<evidence type="ECO:0000256" key="2">
    <source>
        <dbReference type="SAM" id="Coils"/>
    </source>
</evidence>
<feature type="compositionally biased region" description="Polar residues" evidence="3">
    <location>
        <begin position="486"/>
        <end position="498"/>
    </location>
</feature>
<evidence type="ECO:0000313" key="5">
    <source>
        <dbReference type="Proteomes" id="UP000015103"/>
    </source>
</evidence>
<dbReference type="Pfam" id="PF00620">
    <property type="entry name" value="RhoGAP"/>
    <property type="match status" value="1"/>
</dbReference>
<accession>T1HA63</accession>
<dbReference type="PANTHER" id="PTHR12635">
    <property type="entry name" value="RHO-GTPASE-ACTIVATING PROTEIN 6 FAMILY MEMBER"/>
    <property type="match status" value="1"/>
</dbReference>
<protein>
    <submittedName>
        <fullName evidence="4">Rho-GAP domain-containing protein</fullName>
    </submittedName>
</protein>
<feature type="compositionally biased region" description="Basic and acidic residues" evidence="3">
    <location>
        <begin position="1110"/>
        <end position="1125"/>
    </location>
</feature>
<feature type="region of interest" description="Disordered" evidence="3">
    <location>
        <begin position="1038"/>
        <end position="1061"/>
    </location>
</feature>
<feature type="compositionally biased region" description="Basic residues" evidence="3">
    <location>
        <begin position="88"/>
        <end position="98"/>
    </location>
</feature>
<evidence type="ECO:0000313" key="4">
    <source>
        <dbReference type="EnsemblMetazoa" id="RPRC000917-PA"/>
    </source>
</evidence>
<evidence type="ECO:0000256" key="3">
    <source>
        <dbReference type="SAM" id="MobiDB-lite"/>
    </source>
</evidence>
<dbReference type="STRING" id="13249.T1HA63"/>
<evidence type="ECO:0000256" key="1">
    <source>
        <dbReference type="ARBA" id="ARBA00022468"/>
    </source>
</evidence>
<dbReference type="OMA" id="RQCIRHL"/>
<reference evidence="4" key="1">
    <citation type="submission" date="2015-05" db="UniProtKB">
        <authorList>
            <consortium name="EnsemblMetazoa"/>
        </authorList>
    </citation>
    <scope>IDENTIFICATION</scope>
</reference>
<feature type="region of interest" description="Disordered" evidence="3">
    <location>
        <begin position="409"/>
        <end position="429"/>
    </location>
</feature>
<name>T1HA63_RHOPR</name>
<feature type="coiled-coil region" evidence="2">
    <location>
        <begin position="155"/>
        <end position="187"/>
    </location>
</feature>
<feature type="compositionally biased region" description="Basic and acidic residues" evidence="3">
    <location>
        <begin position="618"/>
        <end position="628"/>
    </location>
</feature>
<proteinExistence type="predicted"/>
<feature type="compositionally biased region" description="Basic and acidic residues" evidence="3">
    <location>
        <begin position="582"/>
        <end position="592"/>
    </location>
</feature>
<feature type="region of interest" description="Disordered" evidence="3">
    <location>
        <begin position="1"/>
        <end position="24"/>
    </location>
</feature>
<dbReference type="GO" id="GO:0007165">
    <property type="term" value="P:signal transduction"/>
    <property type="evidence" value="ECO:0007669"/>
    <property type="project" value="InterPro"/>
</dbReference>
<dbReference type="InterPro" id="IPR037863">
    <property type="entry name" value="RHOGAP6/36"/>
</dbReference>
<dbReference type="SUPFAM" id="SSF48350">
    <property type="entry name" value="GTPase activation domain, GAP"/>
    <property type="match status" value="1"/>
</dbReference>
<dbReference type="GO" id="GO:0005096">
    <property type="term" value="F:GTPase activator activity"/>
    <property type="evidence" value="ECO:0007669"/>
    <property type="project" value="UniProtKB-KW"/>
</dbReference>
<keyword evidence="1" id="KW-0343">GTPase activation</keyword>
<dbReference type="Gene3D" id="1.10.555.10">
    <property type="entry name" value="Rho GTPase activation protein"/>
    <property type="match status" value="2"/>
</dbReference>
<dbReference type="InterPro" id="IPR000198">
    <property type="entry name" value="RhoGAP_dom"/>
</dbReference>
<feature type="region of interest" description="Disordered" evidence="3">
    <location>
        <begin position="618"/>
        <end position="643"/>
    </location>
</feature>
<organism evidence="4 5">
    <name type="scientific">Rhodnius prolixus</name>
    <name type="common">Triatomid bug</name>
    <dbReference type="NCBI Taxonomy" id="13249"/>
    <lineage>
        <taxon>Eukaryota</taxon>
        <taxon>Metazoa</taxon>
        <taxon>Ecdysozoa</taxon>
        <taxon>Arthropoda</taxon>
        <taxon>Hexapoda</taxon>
        <taxon>Insecta</taxon>
        <taxon>Pterygota</taxon>
        <taxon>Neoptera</taxon>
        <taxon>Paraneoptera</taxon>
        <taxon>Hemiptera</taxon>
        <taxon>Heteroptera</taxon>
        <taxon>Panheteroptera</taxon>
        <taxon>Cimicomorpha</taxon>
        <taxon>Reduviidae</taxon>
        <taxon>Triatominae</taxon>
        <taxon>Rhodnius</taxon>
    </lineage>
</organism>
<dbReference type="InParanoid" id="T1HA63"/>
<keyword evidence="5" id="KW-1185">Reference proteome</keyword>
<dbReference type="SMART" id="SM00324">
    <property type="entry name" value="RhoGAP"/>
    <property type="match status" value="1"/>
</dbReference>
<dbReference type="InterPro" id="IPR008936">
    <property type="entry name" value="Rho_GTPase_activation_prot"/>
</dbReference>
<keyword evidence="2" id="KW-0175">Coiled coil</keyword>
<dbReference type="AlphaFoldDB" id="T1HA63"/>
<feature type="compositionally biased region" description="Polar residues" evidence="3">
    <location>
        <begin position="948"/>
        <end position="973"/>
    </location>
</feature>
<dbReference type="PROSITE" id="PS50238">
    <property type="entry name" value="RHOGAP"/>
    <property type="match status" value="1"/>
</dbReference>
<dbReference type="Proteomes" id="UP000015103">
    <property type="component" value="Unassembled WGS sequence"/>
</dbReference>
<feature type="region of interest" description="Disordered" evidence="3">
    <location>
        <begin position="245"/>
        <end position="264"/>
    </location>
</feature>
<feature type="region of interest" description="Disordered" evidence="3">
    <location>
        <begin position="480"/>
        <end position="499"/>
    </location>
</feature>
<dbReference type="HOGENOM" id="CLU_005636_0_0_1"/>
<dbReference type="eggNOG" id="KOG2710">
    <property type="taxonomic scope" value="Eukaryota"/>
</dbReference>
<dbReference type="EMBL" id="ACPB03019965">
    <property type="status" value="NOT_ANNOTATED_CDS"/>
    <property type="molecule type" value="Genomic_DNA"/>
</dbReference>
<dbReference type="VEuPathDB" id="VectorBase:RPRC000917"/>
<dbReference type="EnsemblMetazoa" id="RPRC000917-RA">
    <property type="protein sequence ID" value="RPRC000917-PA"/>
    <property type="gene ID" value="RPRC000917"/>
</dbReference>
<feature type="region of interest" description="Disordered" evidence="3">
    <location>
        <begin position="307"/>
        <end position="330"/>
    </location>
</feature>
<feature type="region of interest" description="Disordered" evidence="3">
    <location>
        <begin position="948"/>
        <end position="974"/>
    </location>
</feature>
<dbReference type="PANTHER" id="PTHR12635:SF7">
    <property type="entry name" value="RHO GTPASE ACTIVATING PROTEIN 6-RELATED"/>
    <property type="match status" value="1"/>
</dbReference>
<feature type="region of interest" description="Disordered" evidence="3">
    <location>
        <begin position="581"/>
        <end position="600"/>
    </location>
</feature>
<sequence length="1125" mass="125864">MDTGDSMGKPSPGAPTRDAKKKLKRERWLLTRKTWRYMADAGRKLIPDGATHKDDLPKIEAYFQEVCNKEPRFLLWRKQSYPGAFRRAGGRRTRKKGGSCRDRTSSADESEGQLTPKFDLRKMKEEFLFGKDPNEELLSSLKTYLYGGPSSDDLLNKIREQLNSLSLREKEEKERNRERERTREREEWARKDCRTDTSLLDTIRRYYGKSTNRERIISDLLTDRKRLERFYFDLRKARSFNPRRSPSWWKEAEEETESSSVPGSPPLVVEELITTRGTQTKIIAPHAWTFIAEQISKLKAKEAESVEKEVVKHQGQPRRSSVDNDDVSPSVSDTIKRYLRMARKKSVDSDKVDRFKRVNYDRNLRNIKGKGVPSISEDEGNTKSAQTDEVWIEALREVKIDTLEVESAVNSSRSSLTEDTVSPTSPTSKSFLSSGQHFLSNLLHGLQDRSCSVTGGMQKSKSSTSVVQQGSRLVAKKIWKSRSKSQSRATPSATSAWTPQGHCCWSNVAGRTVTLTDTTLQQLSEIERRILQKVALAKLQALNLGVNVKIPSESSTPAPVQKPKRKAYLLKRKAITTGFFDTNRKEDKDKGSTESSSSGGMVFGIPLGVCVENEKARTSLRSSDDHELRRKSHHGSRGSFSSLIESTRPDEDLGFQGFRASSYFLPIILTRGSCESLICPTLSMPGLDDISCGSTGNLTVPDTGTGVPSIVLSCLRHLEAHGLHTLGLFRVSSSKKRVRQLREEFDCGKEISLESEQCPHDIATLLKEYFRDLPDSLLCKDLYQAFIQTQSDWILGNKMDSSNLATLFAPNILHNCSKGAGKDEMSAERVEERSDAINVVRSLIDNYKTLFQVSAELLDEVYVHMMDSHPEALDQLLRRRDTDELEDSVVLDDDKKYWSREACTHETAAMGGPDISMRPSQALSQEEIRCCLLWLQGMLKCSGSQVGTSESGVGSFSPPTRPPSVTSWGSTSPECEPTLASLSFQTRQEALKVTIRSTAQLHQVQPSYIRNSDTFSSRQSGTYSRHLSVVDSSLSKSASAASVPSVDKPIDRSSLSPTSISSIGGAVLRSKTADIERMIRLQSKCSQAKTTSHTTSSSIVPTSSSTSPSTEKDYKRRYTDSRNSK</sequence>